<evidence type="ECO:0000313" key="3">
    <source>
        <dbReference type="Proteomes" id="UP000015100"/>
    </source>
</evidence>
<dbReference type="OrthoDB" id="1896086at2759"/>
<keyword evidence="3" id="KW-1185">Reference proteome</keyword>
<keyword evidence="1" id="KW-0732">Signal</keyword>
<feature type="signal peptide" evidence="1">
    <location>
        <begin position="1"/>
        <end position="17"/>
    </location>
</feature>
<evidence type="ECO:0000256" key="1">
    <source>
        <dbReference type="SAM" id="SignalP"/>
    </source>
</evidence>
<evidence type="ECO:0000313" key="2">
    <source>
        <dbReference type="EMBL" id="EPS39062.1"/>
    </source>
</evidence>
<reference evidence="2 3" key="1">
    <citation type="journal article" date="2013" name="PLoS Genet.">
        <title>Genomic mechanisms accounting for the adaptation to parasitism in nematode-trapping fungi.</title>
        <authorList>
            <person name="Meerupati T."/>
            <person name="Andersson K.M."/>
            <person name="Friman E."/>
            <person name="Kumar D."/>
            <person name="Tunlid A."/>
            <person name="Ahren D."/>
        </authorList>
    </citation>
    <scope>NUCLEOTIDE SEQUENCE [LARGE SCALE GENOMIC DNA]</scope>
    <source>
        <strain evidence="2 3">CBS 200.50</strain>
    </source>
</reference>
<dbReference type="Proteomes" id="UP000015100">
    <property type="component" value="Unassembled WGS sequence"/>
</dbReference>
<gene>
    <name evidence="2" type="ORF">H072_7161</name>
</gene>
<name>S8BUS7_DACHA</name>
<organism evidence="2 3">
    <name type="scientific">Dactylellina haptotyla (strain CBS 200.50)</name>
    <name type="common">Nematode-trapping fungus</name>
    <name type="synonym">Monacrosporium haptotylum</name>
    <dbReference type="NCBI Taxonomy" id="1284197"/>
    <lineage>
        <taxon>Eukaryota</taxon>
        <taxon>Fungi</taxon>
        <taxon>Dikarya</taxon>
        <taxon>Ascomycota</taxon>
        <taxon>Pezizomycotina</taxon>
        <taxon>Orbiliomycetes</taxon>
        <taxon>Orbiliales</taxon>
        <taxon>Orbiliaceae</taxon>
        <taxon>Dactylellina</taxon>
    </lineage>
</organism>
<dbReference type="EMBL" id="AQGS01000494">
    <property type="protein sequence ID" value="EPS39062.1"/>
    <property type="molecule type" value="Genomic_DNA"/>
</dbReference>
<evidence type="ECO:0008006" key="4">
    <source>
        <dbReference type="Google" id="ProtNLM"/>
    </source>
</evidence>
<proteinExistence type="predicted"/>
<dbReference type="Pfam" id="PF15474">
    <property type="entry name" value="MU117"/>
    <property type="match status" value="1"/>
</dbReference>
<accession>S8BUS7</accession>
<comment type="caution">
    <text evidence="2">The sequence shown here is derived from an EMBL/GenBank/DDBJ whole genome shotgun (WGS) entry which is preliminary data.</text>
</comment>
<dbReference type="InterPro" id="IPR029167">
    <property type="entry name" value="Mug117"/>
</dbReference>
<reference evidence="3" key="2">
    <citation type="submission" date="2013-04" db="EMBL/GenBank/DDBJ databases">
        <title>Genomic mechanisms accounting for the adaptation to parasitism in nematode-trapping fungi.</title>
        <authorList>
            <person name="Ahren D.G."/>
        </authorList>
    </citation>
    <scope>NUCLEOTIDE SEQUENCE [LARGE SCALE GENOMIC DNA]</scope>
    <source>
        <strain evidence="3">CBS 200.50</strain>
    </source>
</reference>
<dbReference type="AlphaFoldDB" id="S8BUS7"/>
<dbReference type="HOGENOM" id="CLU_2170971_0_0_1"/>
<feature type="chain" id="PRO_5004561389" description="Secreted protein" evidence="1">
    <location>
        <begin position="18"/>
        <end position="110"/>
    </location>
</feature>
<sequence>MRLTLGLVLSISVLILATPAIYNADVLQSRSLQDDDGPCTIDCKGSGLCLMVDRFACKRAVNMGFENTTTYYDETRSWKMGQLAFCLAMFTCEDEEEYKQGKTGADIKAK</sequence>
<protein>
    <recommendedName>
        <fullName evidence="4">Secreted protein</fullName>
    </recommendedName>
</protein>